<sequence>MRRTACTAKPATSRTPTRISAGCRHRVAKAPSIRACSRHALPAANHRSSAMQGLAALDGIRVVCFGMGAAAPFATASLADFGAEVIKVEPPGGDWSRTTPGLGTREFNRNKRGIAINLKSSDGLALALKLIARADVVMESFRPGVMDRLGLGYATLQQAHPRLVYCSVSAYGQDGPWKDRPGVDGIIQAVSGIMSVLGSEDEDAEPIKTPFPMADMAAGFLAAQGILLALLARDRHGMGQHVDVSLLEAALVIQKSSMTRYLQSGELPRRTGSRAPYATPNEAYRTSDGHIMLAAYSPARWSAFCRNVLDMPELETDPRFVDRKVRQGNQKALKRIIEEVFSHRTSAEWLELCEANDLICGSINTYDRVIAHEQVSARNAIETVSFPDGETMRTLAAAPKLSATPGKVTSPYPAKIGQHTRQVLTELGLAPAEIDRLRDEGIIGTA</sequence>
<dbReference type="OrthoDB" id="5720311at2"/>
<dbReference type="Gene3D" id="3.40.50.10540">
    <property type="entry name" value="Crotonobetainyl-coa:carnitine coa-transferase, domain 1"/>
    <property type="match status" value="1"/>
</dbReference>
<dbReference type="Proteomes" id="UP000315364">
    <property type="component" value="Chromosome"/>
</dbReference>
<dbReference type="Pfam" id="PF02515">
    <property type="entry name" value="CoA_transf_3"/>
    <property type="match status" value="1"/>
</dbReference>
<evidence type="ECO:0000313" key="2">
    <source>
        <dbReference type="EMBL" id="QDZ10248.1"/>
    </source>
</evidence>
<dbReference type="InterPro" id="IPR044855">
    <property type="entry name" value="CoA-Trfase_III_dom3_sf"/>
</dbReference>
<name>A0A5B8LPP0_9HYPH</name>
<protein>
    <submittedName>
        <fullName evidence="2">CoA transferase</fullName>
    </submittedName>
</protein>
<dbReference type="EMBL" id="CP042304">
    <property type="protein sequence ID" value="QDZ10248.1"/>
    <property type="molecule type" value="Genomic_DNA"/>
</dbReference>
<dbReference type="InterPro" id="IPR050483">
    <property type="entry name" value="CoA-transferase_III_domain"/>
</dbReference>
<dbReference type="GO" id="GO:0008410">
    <property type="term" value="F:CoA-transferase activity"/>
    <property type="evidence" value="ECO:0007669"/>
    <property type="project" value="TreeGrafter"/>
</dbReference>
<dbReference type="SUPFAM" id="SSF89796">
    <property type="entry name" value="CoA-transferase family III (CaiB/BaiF)"/>
    <property type="match status" value="1"/>
</dbReference>
<proteinExistence type="predicted"/>
<evidence type="ECO:0000313" key="3">
    <source>
        <dbReference type="Proteomes" id="UP000315364"/>
    </source>
</evidence>
<gene>
    <name evidence="2" type="ORF">FPZ08_05510</name>
</gene>
<dbReference type="PANTHER" id="PTHR48207:SF3">
    <property type="entry name" value="SUCCINATE--HYDROXYMETHYLGLUTARATE COA-TRANSFERASE"/>
    <property type="match status" value="1"/>
</dbReference>
<dbReference type="InterPro" id="IPR023606">
    <property type="entry name" value="CoA-Trfase_III_dom_1_sf"/>
</dbReference>
<dbReference type="Gene3D" id="3.30.1540.10">
    <property type="entry name" value="formyl-coa transferase, domain 3"/>
    <property type="match status" value="1"/>
</dbReference>
<evidence type="ECO:0000256" key="1">
    <source>
        <dbReference type="ARBA" id="ARBA00022679"/>
    </source>
</evidence>
<reference evidence="2 3" key="1">
    <citation type="submission" date="2019-07" db="EMBL/GenBank/DDBJ databases">
        <title>Full genome sequence of Devosia sp. Gsoil 520.</title>
        <authorList>
            <person name="Im W.-T."/>
        </authorList>
    </citation>
    <scope>NUCLEOTIDE SEQUENCE [LARGE SCALE GENOMIC DNA]</scope>
    <source>
        <strain evidence="2 3">Gsoil 520</strain>
    </source>
</reference>
<dbReference type="AlphaFoldDB" id="A0A5B8LPP0"/>
<keyword evidence="3" id="KW-1185">Reference proteome</keyword>
<dbReference type="PANTHER" id="PTHR48207">
    <property type="entry name" value="SUCCINATE--HYDROXYMETHYLGLUTARATE COA-TRANSFERASE"/>
    <property type="match status" value="1"/>
</dbReference>
<dbReference type="KEGG" id="dea:FPZ08_05510"/>
<dbReference type="InterPro" id="IPR003673">
    <property type="entry name" value="CoA-Trfase_fam_III"/>
</dbReference>
<accession>A0A5B8LPP0</accession>
<organism evidence="2 3">
    <name type="scientific">Devosia ginsengisoli</name>
    <dbReference type="NCBI Taxonomy" id="400770"/>
    <lineage>
        <taxon>Bacteria</taxon>
        <taxon>Pseudomonadati</taxon>
        <taxon>Pseudomonadota</taxon>
        <taxon>Alphaproteobacteria</taxon>
        <taxon>Hyphomicrobiales</taxon>
        <taxon>Devosiaceae</taxon>
        <taxon>Devosia</taxon>
    </lineage>
</organism>
<keyword evidence="1 2" id="KW-0808">Transferase</keyword>